<feature type="domain" description="Membrane protein NfeD2 N-terminal transmembrane" evidence="2">
    <location>
        <begin position="3"/>
        <end position="103"/>
    </location>
</feature>
<dbReference type="InterPro" id="IPR012340">
    <property type="entry name" value="NA-bd_OB-fold"/>
</dbReference>
<reference evidence="4" key="1">
    <citation type="submission" date="2015-03" db="EMBL/GenBank/DDBJ databases">
        <authorList>
            <person name="Nijsse Bart"/>
        </authorList>
    </citation>
    <scope>NUCLEOTIDE SEQUENCE [LARGE SCALE GENOMIC DNA]</scope>
</reference>
<dbReference type="Pfam" id="PF25842">
    <property type="entry name" value="NfeD_TM"/>
    <property type="match status" value="1"/>
</dbReference>
<dbReference type="EMBL" id="CTRP01000011">
    <property type="protein sequence ID" value="CQR72735.1"/>
    <property type="molecule type" value="Genomic_DNA"/>
</dbReference>
<keyword evidence="1" id="KW-0472">Membrane</keyword>
<evidence type="ECO:0000259" key="2">
    <source>
        <dbReference type="Pfam" id="PF25842"/>
    </source>
</evidence>
<dbReference type="RefSeq" id="WP_021168425.1">
    <property type="nucleotide sequence ID" value="NZ_CTRP01000011.1"/>
</dbReference>
<dbReference type="Gene3D" id="2.40.50.140">
    <property type="entry name" value="Nucleic acid-binding proteins"/>
    <property type="match status" value="1"/>
</dbReference>
<accession>A0A0U1KZP1</accession>
<evidence type="ECO:0000313" key="4">
    <source>
        <dbReference type="Proteomes" id="UP000049855"/>
    </source>
</evidence>
<keyword evidence="1" id="KW-1133">Transmembrane helix</keyword>
<dbReference type="Proteomes" id="UP000049855">
    <property type="component" value="Unassembled WGS sequence"/>
</dbReference>
<name>A0A0U1KZP1_9FIRM</name>
<sequence length="182" mass="20258">MLELYWGCLIFGVIFATVTILFGDLLDSHLDGFFHVFPLEHLEWLQPMVIIGGITIFGGMGLTLTRYTELAFSWVILFSLFTAILLSMLIYFLYIKPMRNCENSVGFFIRDLIGRTGEVTVPIPVSGYGEVLIKIGAGNTNQIAANYDNAELFVGTQVIVIDVRENVLYVSNCTEQNKGGVS</sequence>
<evidence type="ECO:0000313" key="3">
    <source>
        <dbReference type="EMBL" id="CQR72735.1"/>
    </source>
</evidence>
<feature type="transmembrane region" description="Helical" evidence="1">
    <location>
        <begin position="44"/>
        <end position="64"/>
    </location>
</feature>
<dbReference type="InterPro" id="IPR058653">
    <property type="entry name" value="NfeD2_TM"/>
</dbReference>
<protein>
    <submittedName>
        <fullName evidence="3">Putative membrane protein</fullName>
    </submittedName>
</protein>
<gene>
    <name evidence="3" type="ORF">SpAn4DRAFT_3195</name>
</gene>
<feature type="transmembrane region" description="Helical" evidence="1">
    <location>
        <begin position="71"/>
        <end position="94"/>
    </location>
</feature>
<evidence type="ECO:0000256" key="1">
    <source>
        <dbReference type="SAM" id="Phobius"/>
    </source>
</evidence>
<dbReference type="AlphaFoldDB" id="A0A0U1KZP1"/>
<keyword evidence="4" id="KW-1185">Reference proteome</keyword>
<organism evidence="3 4">
    <name type="scientific">Sporomusa ovata</name>
    <dbReference type="NCBI Taxonomy" id="2378"/>
    <lineage>
        <taxon>Bacteria</taxon>
        <taxon>Bacillati</taxon>
        <taxon>Bacillota</taxon>
        <taxon>Negativicutes</taxon>
        <taxon>Selenomonadales</taxon>
        <taxon>Sporomusaceae</taxon>
        <taxon>Sporomusa</taxon>
    </lineage>
</organism>
<feature type="transmembrane region" description="Helical" evidence="1">
    <location>
        <begin position="5"/>
        <end position="24"/>
    </location>
</feature>
<keyword evidence="1" id="KW-0812">Transmembrane</keyword>
<proteinExistence type="predicted"/>